<dbReference type="OrthoDB" id="512217at2"/>
<protein>
    <submittedName>
        <fullName evidence="7">Membrane protein involved in the export of O-antigen and teichoic acid</fullName>
    </submittedName>
</protein>
<keyword evidence="5 6" id="KW-0472">Membrane</keyword>
<feature type="transmembrane region" description="Helical" evidence="6">
    <location>
        <begin position="194"/>
        <end position="213"/>
    </location>
</feature>
<dbReference type="PANTHER" id="PTHR30250:SF26">
    <property type="entry name" value="PSMA PROTEIN"/>
    <property type="match status" value="1"/>
</dbReference>
<feature type="transmembrane region" description="Helical" evidence="6">
    <location>
        <begin position="384"/>
        <end position="404"/>
    </location>
</feature>
<dbReference type="PANTHER" id="PTHR30250">
    <property type="entry name" value="PST FAMILY PREDICTED COLANIC ACID TRANSPORTER"/>
    <property type="match status" value="1"/>
</dbReference>
<keyword evidence="3 6" id="KW-0812">Transmembrane</keyword>
<evidence type="ECO:0000256" key="6">
    <source>
        <dbReference type="SAM" id="Phobius"/>
    </source>
</evidence>
<dbReference type="RefSeq" id="WP_087940172.1">
    <property type="nucleotide sequence ID" value="NZ_FNAC01000027.1"/>
</dbReference>
<feature type="transmembrane region" description="Helical" evidence="6">
    <location>
        <begin position="169"/>
        <end position="188"/>
    </location>
</feature>
<feature type="transmembrane region" description="Helical" evidence="6">
    <location>
        <begin position="321"/>
        <end position="346"/>
    </location>
</feature>
<dbReference type="EMBL" id="FNAC01000027">
    <property type="protein sequence ID" value="SDD38660.1"/>
    <property type="molecule type" value="Genomic_DNA"/>
</dbReference>
<feature type="transmembrane region" description="Helical" evidence="6">
    <location>
        <begin position="95"/>
        <end position="118"/>
    </location>
</feature>
<evidence type="ECO:0000256" key="5">
    <source>
        <dbReference type="ARBA" id="ARBA00023136"/>
    </source>
</evidence>
<keyword evidence="8" id="KW-1185">Reference proteome</keyword>
<feature type="transmembrane region" description="Helical" evidence="6">
    <location>
        <begin position="410"/>
        <end position="427"/>
    </location>
</feature>
<dbReference type="Proteomes" id="UP000199060">
    <property type="component" value="Unassembled WGS sequence"/>
</dbReference>
<dbReference type="GO" id="GO:0005886">
    <property type="term" value="C:plasma membrane"/>
    <property type="evidence" value="ECO:0007669"/>
    <property type="project" value="UniProtKB-SubCell"/>
</dbReference>
<organism evidence="7 8">
    <name type="scientific">Algoriphagus faecimaris</name>
    <dbReference type="NCBI Taxonomy" id="686796"/>
    <lineage>
        <taxon>Bacteria</taxon>
        <taxon>Pseudomonadati</taxon>
        <taxon>Bacteroidota</taxon>
        <taxon>Cytophagia</taxon>
        <taxon>Cytophagales</taxon>
        <taxon>Cyclobacteriaceae</taxon>
        <taxon>Algoriphagus</taxon>
    </lineage>
</organism>
<evidence type="ECO:0000256" key="1">
    <source>
        <dbReference type="ARBA" id="ARBA00004651"/>
    </source>
</evidence>
<evidence type="ECO:0000256" key="3">
    <source>
        <dbReference type="ARBA" id="ARBA00022692"/>
    </source>
</evidence>
<keyword evidence="2" id="KW-1003">Cell membrane</keyword>
<feature type="transmembrane region" description="Helical" evidence="6">
    <location>
        <begin position="134"/>
        <end position="157"/>
    </location>
</feature>
<feature type="transmembrane region" description="Helical" evidence="6">
    <location>
        <begin position="352"/>
        <end position="372"/>
    </location>
</feature>
<evidence type="ECO:0000313" key="7">
    <source>
        <dbReference type="EMBL" id="SDD38660.1"/>
    </source>
</evidence>
<accession>A0A1G6UB91</accession>
<feature type="transmembrane region" description="Helical" evidence="6">
    <location>
        <begin position="21"/>
        <end position="46"/>
    </location>
</feature>
<proteinExistence type="predicted"/>
<dbReference type="STRING" id="686796.SAMN04488104_102747"/>
<gene>
    <name evidence="7" type="ORF">SAMN04488104_102747</name>
</gene>
<comment type="subcellular location">
    <subcellularLocation>
        <location evidence="1">Cell membrane</location>
        <topology evidence="1">Multi-pass membrane protein</topology>
    </subcellularLocation>
</comment>
<feature type="transmembrane region" description="Helical" evidence="6">
    <location>
        <begin position="52"/>
        <end position="74"/>
    </location>
</feature>
<sequence length="436" mass="48908">MQLKDKFISLKINKVVQNFSSNSFAQAITLGIQIVSVPLLLTVFGMQLYGEWVLLSSIPAYLTFSNLGITQIAGNELALAEAKGDAKQFSLVLRNAFLLTCTLVFGVSVVFLLCIWLLNPQALLNIKSLEKNEVAWILSALVMYTAISLVGGIFMAVLRGKGKYAQGTFLANISRGVEFLIVISAAWWSRSLLVMALSYLCLRIIITFLWVYSASKYEPNLLASLRMPSYNKHLIRRLALPSISSMGFPLGNAINIQGINIIIGVVFGATTLAAFNVYRVIANMVKQLVNTVSHSFYPEITFAYGKKDSLKLRFYIKKSQFLSIAIAVSCFLGLLILEEFILKLWTQNEIPYDFFLCNLLNLSAVIYATWYSNYTASLAINKHMFQSLLYLVLAILTIVIFYSLTFIFESLVIISMSLIIIEFVMYINSSKRIFIK</sequence>
<reference evidence="8" key="1">
    <citation type="submission" date="2016-10" db="EMBL/GenBank/DDBJ databases">
        <authorList>
            <person name="Varghese N."/>
            <person name="Submissions S."/>
        </authorList>
    </citation>
    <scope>NUCLEOTIDE SEQUENCE [LARGE SCALE GENOMIC DNA]</scope>
    <source>
        <strain evidence="8">DSM 23095</strain>
    </source>
</reference>
<dbReference type="AlphaFoldDB" id="A0A1G6UB91"/>
<keyword evidence="4 6" id="KW-1133">Transmembrane helix</keyword>
<evidence type="ECO:0000256" key="4">
    <source>
        <dbReference type="ARBA" id="ARBA00022989"/>
    </source>
</evidence>
<evidence type="ECO:0000256" key="2">
    <source>
        <dbReference type="ARBA" id="ARBA00022475"/>
    </source>
</evidence>
<name>A0A1G6UB91_9BACT</name>
<dbReference type="InterPro" id="IPR050833">
    <property type="entry name" value="Poly_Biosynth_Transport"/>
</dbReference>
<evidence type="ECO:0000313" key="8">
    <source>
        <dbReference type="Proteomes" id="UP000199060"/>
    </source>
</evidence>
<feature type="transmembrane region" description="Helical" evidence="6">
    <location>
        <begin position="257"/>
        <end position="278"/>
    </location>
</feature>